<evidence type="ECO:0000256" key="3">
    <source>
        <dbReference type="ARBA" id="ARBA00022692"/>
    </source>
</evidence>
<keyword evidence="2" id="KW-1003">Cell membrane</keyword>
<evidence type="ECO:0000313" key="13">
    <source>
        <dbReference type="EMBL" id="CAK8692211.1"/>
    </source>
</evidence>
<comment type="subcellular location">
    <subcellularLocation>
        <location evidence="1">Cell membrane</location>
        <topology evidence="1">Multi-pass membrane protein</topology>
    </subcellularLocation>
</comment>
<keyword evidence="14" id="KW-1185">Reference proteome</keyword>
<dbReference type="InterPro" id="IPR000276">
    <property type="entry name" value="GPCR_Rhodpsn"/>
</dbReference>
<evidence type="ECO:0000256" key="6">
    <source>
        <dbReference type="ARBA" id="ARBA00023136"/>
    </source>
</evidence>
<keyword evidence="3 10" id="KW-0812">Transmembrane</keyword>
<keyword evidence="4 11" id="KW-1133">Transmembrane helix</keyword>
<evidence type="ECO:0000256" key="4">
    <source>
        <dbReference type="ARBA" id="ARBA00022989"/>
    </source>
</evidence>
<dbReference type="Pfam" id="PF00001">
    <property type="entry name" value="7tm_1"/>
    <property type="match status" value="1"/>
</dbReference>
<evidence type="ECO:0000256" key="2">
    <source>
        <dbReference type="ARBA" id="ARBA00022475"/>
    </source>
</evidence>
<dbReference type="PANTHER" id="PTHR24248:SF199">
    <property type="entry name" value="IP13425P-RELATED"/>
    <property type="match status" value="1"/>
</dbReference>
<dbReference type="PRINTS" id="PR00237">
    <property type="entry name" value="GPCRRHODOPSN"/>
</dbReference>
<evidence type="ECO:0000313" key="14">
    <source>
        <dbReference type="Proteomes" id="UP001642483"/>
    </source>
</evidence>
<feature type="transmembrane region" description="Helical" evidence="11">
    <location>
        <begin position="60"/>
        <end position="87"/>
    </location>
</feature>
<name>A0ABP0GKD2_CLALP</name>
<dbReference type="SMART" id="SM01381">
    <property type="entry name" value="7TM_GPCR_Srsx"/>
    <property type="match status" value="1"/>
</dbReference>
<evidence type="ECO:0000256" key="9">
    <source>
        <dbReference type="ARBA" id="ARBA00023224"/>
    </source>
</evidence>
<keyword evidence="5 10" id="KW-0297">G-protein coupled receptor</keyword>
<feature type="transmembrane region" description="Helical" evidence="11">
    <location>
        <begin position="20"/>
        <end position="48"/>
    </location>
</feature>
<keyword evidence="9 10" id="KW-0807">Transducer</keyword>
<dbReference type="Proteomes" id="UP001642483">
    <property type="component" value="Unassembled WGS sequence"/>
</dbReference>
<comment type="caution">
    <text evidence="13">The sequence shown here is derived from an EMBL/GenBank/DDBJ whole genome shotgun (WGS) entry which is preliminary data.</text>
</comment>
<proteinExistence type="inferred from homology"/>
<reference evidence="13 14" key="1">
    <citation type="submission" date="2024-02" db="EMBL/GenBank/DDBJ databases">
        <authorList>
            <person name="Daric V."/>
            <person name="Darras S."/>
        </authorList>
    </citation>
    <scope>NUCLEOTIDE SEQUENCE [LARGE SCALE GENOMIC DNA]</scope>
</reference>
<dbReference type="SUPFAM" id="SSF81321">
    <property type="entry name" value="Family A G protein-coupled receptor-like"/>
    <property type="match status" value="1"/>
</dbReference>
<keyword evidence="7" id="KW-1015">Disulfide bond</keyword>
<evidence type="ECO:0000256" key="1">
    <source>
        <dbReference type="ARBA" id="ARBA00004651"/>
    </source>
</evidence>
<protein>
    <recommendedName>
        <fullName evidence="12">G-protein coupled receptors family 1 profile domain-containing protein</fullName>
    </recommendedName>
</protein>
<organism evidence="13 14">
    <name type="scientific">Clavelina lepadiformis</name>
    <name type="common">Light-bulb sea squirt</name>
    <name type="synonym">Ascidia lepadiformis</name>
    <dbReference type="NCBI Taxonomy" id="159417"/>
    <lineage>
        <taxon>Eukaryota</taxon>
        <taxon>Metazoa</taxon>
        <taxon>Chordata</taxon>
        <taxon>Tunicata</taxon>
        <taxon>Ascidiacea</taxon>
        <taxon>Aplousobranchia</taxon>
        <taxon>Clavelinidae</taxon>
        <taxon>Clavelina</taxon>
    </lineage>
</organism>
<evidence type="ECO:0000259" key="12">
    <source>
        <dbReference type="PROSITE" id="PS50262"/>
    </source>
</evidence>
<feature type="transmembrane region" description="Helical" evidence="11">
    <location>
        <begin position="107"/>
        <end position="126"/>
    </location>
</feature>
<feature type="transmembrane region" description="Helical" evidence="11">
    <location>
        <begin position="569"/>
        <end position="589"/>
    </location>
</feature>
<comment type="similarity">
    <text evidence="10">Belongs to the G-protein coupled receptor 1 family.</text>
</comment>
<evidence type="ECO:0000256" key="11">
    <source>
        <dbReference type="SAM" id="Phobius"/>
    </source>
</evidence>
<evidence type="ECO:0000256" key="7">
    <source>
        <dbReference type="ARBA" id="ARBA00023157"/>
    </source>
</evidence>
<dbReference type="InterPro" id="IPR017452">
    <property type="entry name" value="GPCR_Rhodpsn_7TM"/>
</dbReference>
<keyword evidence="8 10" id="KW-0675">Receptor</keyword>
<feature type="transmembrane region" description="Helical" evidence="11">
    <location>
        <begin position="146"/>
        <end position="168"/>
    </location>
</feature>
<accession>A0ABP0GKD2</accession>
<feature type="transmembrane region" description="Helical" evidence="11">
    <location>
        <begin position="223"/>
        <end position="245"/>
    </location>
</feature>
<dbReference type="EMBL" id="CAWYQH010000130">
    <property type="protein sequence ID" value="CAK8692211.1"/>
    <property type="molecule type" value="Genomic_DNA"/>
</dbReference>
<gene>
    <name evidence="13" type="ORF">CVLEPA_LOCUS24944</name>
</gene>
<keyword evidence="6 11" id="KW-0472">Membrane</keyword>
<sequence>MDNNITFDTLPSSSGKWNITILSVVACLFGLIIVVGVLGNAIIIASIIRERKLHTRGHYLIGSLAITDLLVSLIVSPFFAFMTLHFFSPASDDKAWMPHRFVCQLLVFLDVTCCTASIFHLCVIACDRYKAVTKLRYLQKRKFCKVLPTIFGVWLFAILLSLAPHVIFLQSNNNNKNRNFTYDKMEALSLRNTSDIFYPVENFATPQEDDQSISCLMVNDNKIYRIVATTVAFYLPLFIIIIIYWRVAVIAWGRIHHNITLTPFPSTMTLDLTKDDESQHASAKSRRTSNLSLITMKIKRSSCFPCCFGQKTKNGDVPRRQQAVSKNVTVELIQRNESKVDLKGFTSSIAEKKLEKHENNNCLHPKEHLFTENQRWYHGKHSLTDQRQYSASCAQDIDSKESLFNSEPIEHTGLAQMSRSVDSCEKMTDSALNTANYLSPADQLTEIDKNNAVMAENFSFQDDKCERLVLPDRIPSITLTPVCSHSNDGILSQTLSSNDLFRPENKQLSSIKRSYSDCIKKTNLRPAVRARSFSIRSQNVSISSDCPRSRSLSVSLVRTRLTINRERKVIRTMGAVIGAFVICWLPFFIKELLVPFCGESCSLDPVAEIIINWLGYANSALNPFIYAFANDEFSKAIAKLLRDLLGICKRGTRR</sequence>
<evidence type="ECO:0000256" key="5">
    <source>
        <dbReference type="ARBA" id="ARBA00023040"/>
    </source>
</evidence>
<dbReference type="PANTHER" id="PTHR24248">
    <property type="entry name" value="ADRENERGIC RECEPTOR-RELATED G-PROTEIN COUPLED RECEPTOR"/>
    <property type="match status" value="1"/>
</dbReference>
<dbReference type="PROSITE" id="PS00237">
    <property type="entry name" value="G_PROTEIN_RECEP_F1_1"/>
    <property type="match status" value="1"/>
</dbReference>
<dbReference type="Gene3D" id="1.20.1070.10">
    <property type="entry name" value="Rhodopsin 7-helix transmembrane proteins"/>
    <property type="match status" value="2"/>
</dbReference>
<evidence type="ECO:0000256" key="10">
    <source>
        <dbReference type="RuleBase" id="RU000688"/>
    </source>
</evidence>
<evidence type="ECO:0000256" key="8">
    <source>
        <dbReference type="ARBA" id="ARBA00023170"/>
    </source>
</evidence>
<dbReference type="PROSITE" id="PS50262">
    <property type="entry name" value="G_PROTEIN_RECEP_F1_2"/>
    <property type="match status" value="1"/>
</dbReference>
<feature type="domain" description="G-protein coupled receptors family 1 profile" evidence="12">
    <location>
        <begin position="39"/>
        <end position="626"/>
    </location>
</feature>